<dbReference type="AlphaFoldDB" id="A0A1X7J6H9"/>
<dbReference type="Gene3D" id="1.10.30.50">
    <property type="match status" value="1"/>
</dbReference>
<dbReference type="InterPro" id="IPR013467">
    <property type="entry name" value="HNH78-like"/>
</dbReference>
<sequence>MELQGKLCAYCEGIISDEKACHIEHFFPKGKHPRLTFDWDNLFLSCDNKGQCGRYKDTECSNYDPRKLIKPDRHDPDDFLFFHSNGKVMIRSAIDEEMALRASETIRVLNLNEPGLVGRRKSAVGVYIKITDELDGWSDEDIREYIGEELKAIGNAEYITTIRHFLTRCLR</sequence>
<dbReference type="EMBL" id="FXBB01000008">
    <property type="protein sequence ID" value="SMG22547.1"/>
    <property type="molecule type" value="Genomic_DNA"/>
</dbReference>
<dbReference type="NCBIfam" id="TIGR02646">
    <property type="entry name" value="retron system putative HNH endonuclease"/>
    <property type="match status" value="1"/>
</dbReference>
<gene>
    <name evidence="1" type="ORF">SAMN06275492_10841</name>
</gene>
<keyword evidence="2" id="KW-1185">Reference proteome</keyword>
<dbReference type="Proteomes" id="UP000193355">
    <property type="component" value="Unassembled WGS sequence"/>
</dbReference>
<evidence type="ECO:0000313" key="1">
    <source>
        <dbReference type="EMBL" id="SMG22547.1"/>
    </source>
</evidence>
<protein>
    <submittedName>
        <fullName evidence="1">TIGR02646 family protein</fullName>
    </submittedName>
</protein>
<evidence type="ECO:0000313" key="2">
    <source>
        <dbReference type="Proteomes" id="UP000193355"/>
    </source>
</evidence>
<dbReference type="STRING" id="561720.SAMN06275492_10841"/>
<accession>A0A1X7J6H9</accession>
<name>A0A1X7J6H9_9BACT</name>
<organism evidence="1 2">
    <name type="scientific">Dethiosulfovibrio salsuginis</name>
    <dbReference type="NCBI Taxonomy" id="561720"/>
    <lineage>
        <taxon>Bacteria</taxon>
        <taxon>Thermotogati</taxon>
        <taxon>Synergistota</taxon>
        <taxon>Synergistia</taxon>
        <taxon>Synergistales</taxon>
        <taxon>Dethiosulfovibrionaceae</taxon>
        <taxon>Dethiosulfovibrio</taxon>
    </lineage>
</organism>
<reference evidence="2" key="1">
    <citation type="submission" date="2017-04" db="EMBL/GenBank/DDBJ databases">
        <authorList>
            <person name="Varghese N."/>
            <person name="Submissions S."/>
        </authorList>
    </citation>
    <scope>NUCLEOTIDE SEQUENCE [LARGE SCALE GENOMIC DNA]</scope>
    <source>
        <strain evidence="2">USBA 82</strain>
    </source>
</reference>
<proteinExistence type="predicted"/>